<dbReference type="STRING" id="1450538.A0A2V5HDZ4"/>
<dbReference type="AlphaFoldDB" id="A0A2V5HDZ4"/>
<dbReference type="Proteomes" id="UP000249829">
    <property type="component" value="Unassembled WGS sequence"/>
</dbReference>
<organism evidence="1 2">
    <name type="scientific">Aspergillus violaceofuscus (strain CBS 115571)</name>
    <dbReference type="NCBI Taxonomy" id="1450538"/>
    <lineage>
        <taxon>Eukaryota</taxon>
        <taxon>Fungi</taxon>
        <taxon>Dikarya</taxon>
        <taxon>Ascomycota</taxon>
        <taxon>Pezizomycotina</taxon>
        <taxon>Eurotiomycetes</taxon>
        <taxon>Eurotiomycetidae</taxon>
        <taxon>Eurotiales</taxon>
        <taxon>Aspergillaceae</taxon>
        <taxon>Aspergillus</taxon>
    </lineage>
</organism>
<name>A0A2V5HDZ4_ASPV1</name>
<protein>
    <submittedName>
        <fullName evidence="1">Uncharacterized protein</fullName>
    </submittedName>
</protein>
<dbReference type="PANTHER" id="PTHR38887">
    <property type="entry name" value="CHROMOSOME 21, WHOLE GENOME SHOTGUN SEQUENCE"/>
    <property type="match status" value="1"/>
</dbReference>
<evidence type="ECO:0000313" key="2">
    <source>
        <dbReference type="Proteomes" id="UP000249829"/>
    </source>
</evidence>
<dbReference type="EMBL" id="KZ825133">
    <property type="protein sequence ID" value="PYI19553.1"/>
    <property type="molecule type" value="Genomic_DNA"/>
</dbReference>
<dbReference type="InterPro" id="IPR053221">
    <property type="entry name" value="Burnettramic_acid_biosynth"/>
</dbReference>
<gene>
    <name evidence="1" type="ORF">BO99DRAFT_458710</name>
</gene>
<proteinExistence type="predicted"/>
<sequence>MARYEDGYDPHYGYNINAFKYQPIHLLAINKVVKLIAGPFGLALASEAIHEHRSKKAQKGNDPVLVQLPPQHADRLIARGHAIPTEEEEPTHTLVDYDEQDWALDDMLLAFPVILPQRCPRTKTRGFVHAYAPGWQDAGINQATFLRFLKDLHTHTQASPVLEVLSIAAGIAGVYPDLLIAGVAQAVQTAATAGREIQERWSTNRFLDQMNREIFMPRGLYALIVQYESTTRENTEVGTKMVDLGAQAVTQYGGSFAADAPAGEQKGWKEKTTKRLRQTTGKTHGEAEMPLMCAPLVFPGIEQVVHEMSDGYAQGSESASNAALRFKDKAKGASKRLADYFDRRAQADFAFDNPNSTLVRAMGDAAPQFKSKLSDPNDQRNKHLATLVAGGKLRAEPWVFFLFM</sequence>
<keyword evidence="2" id="KW-1185">Reference proteome</keyword>
<reference evidence="1 2" key="1">
    <citation type="submission" date="2018-02" db="EMBL/GenBank/DDBJ databases">
        <title>The genomes of Aspergillus section Nigri reveals drivers in fungal speciation.</title>
        <authorList>
            <consortium name="DOE Joint Genome Institute"/>
            <person name="Vesth T.C."/>
            <person name="Nybo J."/>
            <person name="Theobald S."/>
            <person name="Brandl J."/>
            <person name="Frisvad J.C."/>
            <person name="Nielsen K.F."/>
            <person name="Lyhne E.K."/>
            <person name="Kogle M.E."/>
            <person name="Kuo A."/>
            <person name="Riley R."/>
            <person name="Clum A."/>
            <person name="Nolan M."/>
            <person name="Lipzen A."/>
            <person name="Salamov A."/>
            <person name="Henrissat B."/>
            <person name="Wiebenga A."/>
            <person name="De vries R.P."/>
            <person name="Grigoriev I.V."/>
            <person name="Mortensen U.H."/>
            <person name="Andersen M.R."/>
            <person name="Baker S.E."/>
        </authorList>
    </citation>
    <scope>NUCLEOTIDE SEQUENCE [LARGE SCALE GENOMIC DNA]</scope>
    <source>
        <strain evidence="1 2">CBS 115571</strain>
    </source>
</reference>
<dbReference type="PANTHER" id="PTHR38887:SF1">
    <property type="entry name" value="RAS MODIFICATION PROTEIN ERF4"/>
    <property type="match status" value="1"/>
</dbReference>
<accession>A0A2V5HDZ4</accession>
<evidence type="ECO:0000313" key="1">
    <source>
        <dbReference type="EMBL" id="PYI19553.1"/>
    </source>
</evidence>
<dbReference type="OMA" id="VPYNTTW"/>